<dbReference type="AlphaFoldDB" id="A0A0D3H4L7"/>
<keyword evidence="3" id="KW-1185">Reference proteome</keyword>
<dbReference type="PaxDb" id="65489-OBART09G03590.1"/>
<feature type="region of interest" description="Disordered" evidence="1">
    <location>
        <begin position="58"/>
        <end position="107"/>
    </location>
</feature>
<proteinExistence type="predicted"/>
<organism evidence="2">
    <name type="scientific">Oryza barthii</name>
    <dbReference type="NCBI Taxonomy" id="65489"/>
    <lineage>
        <taxon>Eukaryota</taxon>
        <taxon>Viridiplantae</taxon>
        <taxon>Streptophyta</taxon>
        <taxon>Embryophyta</taxon>
        <taxon>Tracheophyta</taxon>
        <taxon>Spermatophyta</taxon>
        <taxon>Magnoliopsida</taxon>
        <taxon>Liliopsida</taxon>
        <taxon>Poales</taxon>
        <taxon>Poaceae</taxon>
        <taxon>BOP clade</taxon>
        <taxon>Oryzoideae</taxon>
        <taxon>Oryzeae</taxon>
        <taxon>Oryzinae</taxon>
        <taxon>Oryza</taxon>
    </lineage>
</organism>
<reference evidence="2" key="2">
    <citation type="submission" date="2015-03" db="UniProtKB">
        <authorList>
            <consortium name="EnsemblPlants"/>
        </authorList>
    </citation>
    <scope>IDENTIFICATION</scope>
</reference>
<name>A0A0D3H4L7_9ORYZ</name>
<accession>A0A0D3H4L7</accession>
<dbReference type="HOGENOM" id="CLU_2213968_0_0_1"/>
<evidence type="ECO:0000313" key="2">
    <source>
        <dbReference type="EnsemblPlants" id="OBART09G03590.1"/>
    </source>
</evidence>
<evidence type="ECO:0000256" key="1">
    <source>
        <dbReference type="SAM" id="MobiDB-lite"/>
    </source>
</evidence>
<protein>
    <submittedName>
        <fullName evidence="2">Uncharacterized protein</fullName>
    </submittedName>
</protein>
<dbReference type="STRING" id="65489.A0A0D3H4L7"/>
<reference evidence="2" key="1">
    <citation type="journal article" date="2009" name="Rice">
        <title>De Novo Next Generation Sequencing of Plant Genomes.</title>
        <authorList>
            <person name="Rounsley S."/>
            <person name="Marri P.R."/>
            <person name="Yu Y."/>
            <person name="He R."/>
            <person name="Sisneros N."/>
            <person name="Goicoechea J.L."/>
            <person name="Lee S.J."/>
            <person name="Angelova A."/>
            <person name="Kudrna D."/>
            <person name="Luo M."/>
            <person name="Affourtit J."/>
            <person name="Desany B."/>
            <person name="Knight J."/>
            <person name="Niazi F."/>
            <person name="Egholm M."/>
            <person name="Wing R.A."/>
        </authorList>
    </citation>
    <scope>NUCLEOTIDE SEQUENCE [LARGE SCALE GENOMIC DNA]</scope>
    <source>
        <strain evidence="2">cv. IRGC 105608</strain>
    </source>
</reference>
<dbReference type="Proteomes" id="UP000026960">
    <property type="component" value="Chromosome 9"/>
</dbReference>
<feature type="compositionally biased region" description="Low complexity" evidence="1">
    <location>
        <begin position="58"/>
        <end position="68"/>
    </location>
</feature>
<feature type="region of interest" description="Disordered" evidence="1">
    <location>
        <begin position="1"/>
        <end position="30"/>
    </location>
</feature>
<dbReference type="Gramene" id="OBART09G03590.1">
    <property type="protein sequence ID" value="OBART09G03590.1"/>
    <property type="gene ID" value="OBART09G03590"/>
</dbReference>
<evidence type="ECO:0000313" key="3">
    <source>
        <dbReference type="Proteomes" id="UP000026960"/>
    </source>
</evidence>
<sequence length="107" mass="11542">MSSSATSREKGGHLPQGWAKQKRSRRQRSEEENLALCLLMLVLGGHHRVQAPPPFFATAPAPLLPGARRPQDEPPGQATDSARSFGNGHSAARTFDLNLPAGAIHDR</sequence>
<dbReference type="EnsemblPlants" id="OBART09G03590.1">
    <property type="protein sequence ID" value="OBART09G03590.1"/>
    <property type="gene ID" value="OBART09G03590"/>
</dbReference>